<evidence type="ECO:0000256" key="1">
    <source>
        <dbReference type="ARBA" id="ARBA00023235"/>
    </source>
</evidence>
<dbReference type="EnsemblBacteria" id="ACZ19268">
    <property type="protein sequence ID" value="ACZ19268"/>
    <property type="gene ID" value="Taci_1036"/>
</dbReference>
<dbReference type="Gene3D" id="3.40.50.10470">
    <property type="entry name" value="Translation initiation factor eif-2b, domain 2"/>
    <property type="match status" value="1"/>
</dbReference>
<comment type="function">
    <text evidence="2">Catalyzes the interconversion of methylthioribose-1-phosphate (MTR-1-P) into methylthioribulose-1-phosphate (MTRu-1-P).</text>
</comment>
<dbReference type="HOGENOM" id="CLU_016218_1_2_0"/>
<dbReference type="KEGG" id="tai:Taci_1036"/>
<keyword evidence="3" id="KW-0648">Protein biosynthesis</keyword>
<dbReference type="PANTHER" id="PTHR43475:SF1">
    <property type="entry name" value="METHYLTHIORIBOSE-1-PHOSPHATE ISOMERASE"/>
    <property type="match status" value="1"/>
</dbReference>
<reference evidence="3 4" key="1">
    <citation type="journal article" date="2009" name="Stand. Genomic Sci.">
        <title>Complete genome sequence of Thermanaerovibrio acidaminovorans type strain (Su883).</title>
        <authorList>
            <person name="Chovatia M."/>
            <person name="Sikorski J."/>
            <person name="Schroder M."/>
            <person name="Lapidus A."/>
            <person name="Nolan M."/>
            <person name="Tice H."/>
            <person name="Glavina Del Rio T."/>
            <person name="Copeland A."/>
            <person name="Cheng J.F."/>
            <person name="Lucas S."/>
            <person name="Chen F."/>
            <person name="Bruce D."/>
            <person name="Goodwin L."/>
            <person name="Pitluck S."/>
            <person name="Ivanova N."/>
            <person name="Mavromatis K."/>
            <person name="Ovchinnikova G."/>
            <person name="Pati A."/>
            <person name="Chen A."/>
            <person name="Palaniappan K."/>
            <person name="Land M."/>
            <person name="Hauser L."/>
            <person name="Chang Y.J."/>
            <person name="Jeffries C.D."/>
            <person name="Chain P."/>
            <person name="Saunders E."/>
            <person name="Detter J.C."/>
            <person name="Brettin T."/>
            <person name="Rohde M."/>
            <person name="Goker M."/>
            <person name="Spring S."/>
            <person name="Bristow J."/>
            <person name="Markowitz V."/>
            <person name="Hugenholtz P."/>
            <person name="Kyrpides N.C."/>
            <person name="Klenk H.P."/>
            <person name="Eisen J.A."/>
        </authorList>
    </citation>
    <scope>NUCLEOTIDE SEQUENCE [LARGE SCALE GENOMIC DNA]</scope>
    <source>
        <strain evidence="4">ATCC 49978 / DSM 6589 / Su883</strain>
    </source>
</reference>
<feature type="binding site" evidence="2">
    <location>
        <begin position="48"/>
        <end position="50"/>
    </location>
    <ligand>
        <name>substrate</name>
    </ligand>
</feature>
<dbReference type="InterPro" id="IPR037171">
    <property type="entry name" value="NagB/RpiA_transferase-like"/>
</dbReference>
<accession>D1B5H7</accession>
<dbReference type="EMBL" id="CP001818">
    <property type="protein sequence ID" value="ACZ19268.1"/>
    <property type="molecule type" value="Genomic_DNA"/>
</dbReference>
<keyword evidence="3" id="KW-0396">Initiation factor</keyword>
<dbReference type="AlphaFoldDB" id="D1B5H7"/>
<dbReference type="NCBIfam" id="NF004326">
    <property type="entry name" value="PRK05720.1"/>
    <property type="match status" value="1"/>
</dbReference>
<evidence type="ECO:0000313" key="4">
    <source>
        <dbReference type="Proteomes" id="UP000002030"/>
    </source>
</evidence>
<feature type="binding site" evidence="2">
    <location>
        <position position="82"/>
    </location>
    <ligand>
        <name>substrate</name>
    </ligand>
</feature>
<dbReference type="InterPro" id="IPR027363">
    <property type="entry name" value="M1Pi_N"/>
</dbReference>
<dbReference type="OrthoDB" id="9803436at2"/>
<gene>
    <name evidence="2" type="primary">mtnA</name>
    <name evidence="3" type="ordered locus">Taci_1036</name>
</gene>
<organism evidence="3 4">
    <name type="scientific">Thermanaerovibrio acidaminovorans (strain ATCC 49978 / DSM 6589 / Su883)</name>
    <name type="common">Selenomonas acidaminovorans</name>
    <dbReference type="NCBI Taxonomy" id="525903"/>
    <lineage>
        <taxon>Bacteria</taxon>
        <taxon>Thermotogati</taxon>
        <taxon>Synergistota</taxon>
        <taxon>Synergistia</taxon>
        <taxon>Synergistales</taxon>
        <taxon>Synergistaceae</taxon>
        <taxon>Thermanaerovibrio</taxon>
    </lineage>
</organism>
<dbReference type="GO" id="GO:0003743">
    <property type="term" value="F:translation initiation factor activity"/>
    <property type="evidence" value="ECO:0007669"/>
    <property type="project" value="UniProtKB-KW"/>
</dbReference>
<dbReference type="FunFam" id="1.20.120.420:FF:000003">
    <property type="entry name" value="Methylthioribose-1-phosphate isomerase"/>
    <property type="match status" value="1"/>
</dbReference>
<dbReference type="InterPro" id="IPR000649">
    <property type="entry name" value="IF-2B-related"/>
</dbReference>
<dbReference type="PATRIC" id="fig|525903.6.peg.1034"/>
<dbReference type="UniPathway" id="UPA00904">
    <property type="reaction ID" value="UER00874"/>
</dbReference>
<feature type="active site" description="Proton donor" evidence="2">
    <location>
        <position position="226"/>
    </location>
</feature>
<dbReference type="Gene3D" id="1.20.120.420">
    <property type="entry name" value="translation initiation factor eif-2b, domain 1"/>
    <property type="match status" value="1"/>
</dbReference>
<comment type="catalytic activity">
    <reaction evidence="2">
        <text>5-(methylsulfanyl)-alpha-D-ribose 1-phosphate = 5-(methylsulfanyl)-D-ribulose 1-phosphate</text>
        <dbReference type="Rhea" id="RHEA:19989"/>
        <dbReference type="ChEBI" id="CHEBI:58533"/>
        <dbReference type="ChEBI" id="CHEBI:58548"/>
        <dbReference type="EC" id="5.3.1.23"/>
    </reaction>
</comment>
<dbReference type="GO" id="GO:0046523">
    <property type="term" value="F:S-methyl-5-thioribose-1-phosphate isomerase activity"/>
    <property type="evidence" value="ECO:0007669"/>
    <property type="project" value="UniProtKB-UniRule"/>
</dbReference>
<feature type="binding site" evidence="2">
    <location>
        <begin position="236"/>
        <end position="237"/>
    </location>
    <ligand>
        <name>substrate</name>
    </ligand>
</feature>
<dbReference type="GO" id="GO:0019509">
    <property type="term" value="P:L-methionine salvage from methylthioadenosine"/>
    <property type="evidence" value="ECO:0007669"/>
    <property type="project" value="UniProtKB-UniRule"/>
</dbReference>
<keyword evidence="2" id="KW-0028">Amino-acid biosynthesis</keyword>
<protein>
    <recommendedName>
        <fullName evidence="2">Methylthioribose-1-phosphate isomerase</fullName>
        <shortName evidence="2">M1Pi</shortName>
        <shortName evidence="2">MTR-1-P isomerase</shortName>
        <ecNumber evidence="2">5.3.1.23</ecNumber>
    </recommendedName>
    <alternativeName>
        <fullName evidence="2">S-methyl-5-thioribose-1-phosphate isomerase</fullName>
    </alternativeName>
</protein>
<evidence type="ECO:0000256" key="2">
    <source>
        <dbReference type="HAMAP-Rule" id="MF_01678"/>
    </source>
</evidence>
<dbReference type="Pfam" id="PF01008">
    <property type="entry name" value="IF-2B"/>
    <property type="match status" value="1"/>
</dbReference>
<keyword evidence="4" id="KW-1185">Reference proteome</keyword>
<name>D1B5H7_THEAS</name>
<dbReference type="SUPFAM" id="SSF100950">
    <property type="entry name" value="NagB/RpiA/CoA transferase-like"/>
    <property type="match status" value="1"/>
</dbReference>
<dbReference type="HAMAP" id="MF_01678">
    <property type="entry name" value="Salvage_MtnA"/>
    <property type="match status" value="1"/>
</dbReference>
<feature type="site" description="Transition state stabilizer" evidence="2">
    <location>
        <position position="146"/>
    </location>
</feature>
<dbReference type="STRING" id="525903.Taci_1036"/>
<evidence type="ECO:0000313" key="3">
    <source>
        <dbReference type="EMBL" id="ACZ19268.1"/>
    </source>
</evidence>
<keyword evidence="1 2" id="KW-0413">Isomerase</keyword>
<comment type="pathway">
    <text evidence="2">Amino-acid biosynthesis; L-methionine biosynthesis via salvage pathway; L-methionine from S-methyl-5-thio-alpha-D-ribose 1-phosphate: step 1/6.</text>
</comment>
<dbReference type="RefSeq" id="WP_012869783.1">
    <property type="nucleotide sequence ID" value="NC_013522.1"/>
</dbReference>
<keyword evidence="2" id="KW-0486">Methionine biosynthesis</keyword>
<dbReference type="Proteomes" id="UP000002030">
    <property type="component" value="Chromosome"/>
</dbReference>
<sequence length="347" mass="37578">MMPDAFKFDPREGILEILDQRGIPFEVSYLKCSTSDQVAEAITSMAVRGAPAIGIAAAFGVALDALRGRDVLEAIRVLGATRPTAVNLFWALNRMRSLADLPGDRMADAMVEEALTIWREDLAINRAIGRNGADLIPHEGVVITHCNTGSLATGGYGTALGVIRSAAEQGKRIRVFVDETRPRLQGARLTAFELFNLGIDFTVICDSMASYLMSRVKVSCVIVGADRVAMNGDVANKVGTYSLAVGAHYHRVPFYVAAPLSTFDPNCPSGDRIPIEERDPDEVRCVMGSELFPPSYPIWNPSFDVTPGDLISGIVTELGVLRPPYEASLARALDLWKARSQSHRGGE</sequence>
<dbReference type="NCBIfam" id="TIGR00524">
    <property type="entry name" value="eIF-2B_rel"/>
    <property type="match status" value="1"/>
</dbReference>
<dbReference type="InterPro" id="IPR011559">
    <property type="entry name" value="Initiation_fac_2B_a/b/d"/>
</dbReference>
<dbReference type="InterPro" id="IPR042529">
    <property type="entry name" value="IF_2B-like_C"/>
</dbReference>
<dbReference type="eggNOG" id="COG0182">
    <property type="taxonomic scope" value="Bacteria"/>
</dbReference>
<dbReference type="PANTHER" id="PTHR43475">
    <property type="entry name" value="METHYLTHIORIBOSE-1-PHOSPHATE ISOMERASE"/>
    <property type="match status" value="1"/>
</dbReference>
<dbReference type="InterPro" id="IPR005251">
    <property type="entry name" value="IF-M1Pi"/>
</dbReference>
<feature type="binding site" evidence="2">
    <location>
        <position position="185"/>
    </location>
    <ligand>
        <name>substrate</name>
    </ligand>
</feature>
<dbReference type="FunFam" id="3.40.50.10470:FF:000006">
    <property type="entry name" value="Methylthioribose-1-phosphate isomerase"/>
    <property type="match status" value="1"/>
</dbReference>
<comment type="similarity">
    <text evidence="2">Belongs to the EIF-2B alpha/beta/delta subunits family. MtnA subfamily.</text>
</comment>
<dbReference type="EC" id="5.3.1.23" evidence="2"/>
<dbReference type="NCBIfam" id="TIGR00512">
    <property type="entry name" value="salvage_mtnA"/>
    <property type="match status" value="1"/>
</dbReference>
<proteinExistence type="inferred from homology"/>